<organism evidence="3 4">
    <name type="scientific">Actinorhabdospora filicis</name>
    <dbReference type="NCBI Taxonomy" id="1785913"/>
    <lineage>
        <taxon>Bacteria</taxon>
        <taxon>Bacillati</taxon>
        <taxon>Actinomycetota</taxon>
        <taxon>Actinomycetes</taxon>
        <taxon>Micromonosporales</taxon>
        <taxon>Micromonosporaceae</taxon>
        <taxon>Actinorhabdospora</taxon>
    </lineage>
</organism>
<accession>A0A9W6SM78</accession>
<name>A0A9W6SM78_9ACTN</name>
<gene>
    <name evidence="3" type="ORF">Afil01_36200</name>
</gene>
<feature type="domain" description="Methyltransferase" evidence="2">
    <location>
        <begin position="118"/>
        <end position="207"/>
    </location>
</feature>
<keyword evidence="3" id="KW-0808">Transferase</keyword>
<dbReference type="EMBL" id="BSTX01000002">
    <property type="protein sequence ID" value="GLZ78813.1"/>
    <property type="molecule type" value="Genomic_DNA"/>
</dbReference>
<proteinExistence type="predicted"/>
<reference evidence="3" key="1">
    <citation type="submission" date="2023-03" db="EMBL/GenBank/DDBJ databases">
        <title>Actinorhabdospora filicis NBRC 111898.</title>
        <authorList>
            <person name="Ichikawa N."/>
            <person name="Sato H."/>
            <person name="Tonouchi N."/>
        </authorList>
    </citation>
    <scope>NUCLEOTIDE SEQUENCE</scope>
    <source>
        <strain evidence="3">NBRC 111898</strain>
    </source>
</reference>
<evidence type="ECO:0000313" key="3">
    <source>
        <dbReference type="EMBL" id="GLZ78813.1"/>
    </source>
</evidence>
<dbReference type="InterPro" id="IPR041698">
    <property type="entry name" value="Methyltransf_25"/>
</dbReference>
<dbReference type="GO" id="GO:0032259">
    <property type="term" value="P:methylation"/>
    <property type="evidence" value="ECO:0007669"/>
    <property type="project" value="UniProtKB-KW"/>
</dbReference>
<comment type="caution">
    <text evidence="3">The sequence shown here is derived from an EMBL/GenBank/DDBJ whole genome shotgun (WGS) entry which is preliminary data.</text>
</comment>
<evidence type="ECO:0000313" key="4">
    <source>
        <dbReference type="Proteomes" id="UP001165079"/>
    </source>
</evidence>
<keyword evidence="3" id="KW-0489">Methyltransferase</keyword>
<dbReference type="InterPro" id="IPR029063">
    <property type="entry name" value="SAM-dependent_MTases_sf"/>
</dbReference>
<protein>
    <submittedName>
        <fullName evidence="3">Methyltransferase</fullName>
    </submittedName>
</protein>
<evidence type="ECO:0000256" key="1">
    <source>
        <dbReference type="SAM" id="MobiDB-lite"/>
    </source>
</evidence>
<dbReference type="Gene3D" id="3.40.50.150">
    <property type="entry name" value="Vaccinia Virus protein VP39"/>
    <property type="match status" value="1"/>
</dbReference>
<sequence>MDPIRLVEGYSTGSSPHARIRSKPSSKGNGRIPGRPAPADTTATLSPGRSNGGYTKSLMITDLRHARGGVPHQSACTMVGVLDYDTEAGRYDATRGGEARALAAATALDALLPATGVIADIGGGTGIVSRHLATPTRTVIVADASTGMLTLAARRLPGRAVRADATRLPFADASLHAVTCIWLLHLLPPHLTDAVITEAARVLAPGGILAATIGKNNAHQGGDDTDAILHRVHQQGGAPHIPSDDPERLAQVTATRGLTPQATTTFTGHGQGRTPNNLAYDLADGRHLTWLPHLTQTDLDAALADLAALPGPDVPRTDPVYTLASWRR</sequence>
<dbReference type="CDD" id="cd02440">
    <property type="entry name" value="AdoMet_MTases"/>
    <property type="match status" value="1"/>
</dbReference>
<dbReference type="AlphaFoldDB" id="A0A9W6SM78"/>
<dbReference type="Pfam" id="PF13649">
    <property type="entry name" value="Methyltransf_25"/>
    <property type="match status" value="1"/>
</dbReference>
<feature type="region of interest" description="Disordered" evidence="1">
    <location>
        <begin position="1"/>
        <end position="53"/>
    </location>
</feature>
<evidence type="ECO:0000259" key="2">
    <source>
        <dbReference type="Pfam" id="PF13649"/>
    </source>
</evidence>
<feature type="compositionally biased region" description="Polar residues" evidence="1">
    <location>
        <begin position="41"/>
        <end position="53"/>
    </location>
</feature>
<dbReference type="GO" id="GO:0008168">
    <property type="term" value="F:methyltransferase activity"/>
    <property type="evidence" value="ECO:0007669"/>
    <property type="project" value="UniProtKB-KW"/>
</dbReference>
<dbReference type="PANTHER" id="PTHR43591:SF24">
    <property type="entry name" value="2-METHOXY-6-POLYPRENYL-1,4-BENZOQUINOL METHYLASE, MITOCHONDRIAL"/>
    <property type="match status" value="1"/>
</dbReference>
<keyword evidence="4" id="KW-1185">Reference proteome</keyword>
<dbReference type="SUPFAM" id="SSF53335">
    <property type="entry name" value="S-adenosyl-L-methionine-dependent methyltransferases"/>
    <property type="match status" value="1"/>
</dbReference>
<dbReference type="Proteomes" id="UP001165079">
    <property type="component" value="Unassembled WGS sequence"/>
</dbReference>
<dbReference type="PANTHER" id="PTHR43591">
    <property type="entry name" value="METHYLTRANSFERASE"/>
    <property type="match status" value="1"/>
</dbReference>